<proteinExistence type="predicted"/>
<dbReference type="AlphaFoldDB" id="X1AVL9"/>
<sequence length="45" mass="4596">HADRLEKGSGHHVDGYVGCYAPGVSVGYPTASGIVFVSTFTSVAV</sequence>
<organism evidence="1">
    <name type="scientific">marine sediment metagenome</name>
    <dbReference type="NCBI Taxonomy" id="412755"/>
    <lineage>
        <taxon>unclassified sequences</taxon>
        <taxon>metagenomes</taxon>
        <taxon>ecological metagenomes</taxon>
    </lineage>
</organism>
<accession>X1AVL9</accession>
<dbReference type="EMBL" id="BART01016834">
    <property type="protein sequence ID" value="GAG86765.1"/>
    <property type="molecule type" value="Genomic_DNA"/>
</dbReference>
<feature type="non-terminal residue" evidence="1">
    <location>
        <position position="1"/>
    </location>
</feature>
<protein>
    <submittedName>
        <fullName evidence="1">Uncharacterized protein</fullName>
    </submittedName>
</protein>
<gene>
    <name evidence="1" type="ORF">S01H4_32251</name>
</gene>
<name>X1AVL9_9ZZZZ</name>
<evidence type="ECO:0000313" key="1">
    <source>
        <dbReference type="EMBL" id="GAG86765.1"/>
    </source>
</evidence>
<reference evidence="1" key="1">
    <citation type="journal article" date="2014" name="Front. Microbiol.">
        <title>High frequency of phylogenetically diverse reductive dehalogenase-homologous genes in deep subseafloor sedimentary metagenomes.</title>
        <authorList>
            <person name="Kawai M."/>
            <person name="Futagami T."/>
            <person name="Toyoda A."/>
            <person name="Takaki Y."/>
            <person name="Nishi S."/>
            <person name="Hori S."/>
            <person name="Arai W."/>
            <person name="Tsubouchi T."/>
            <person name="Morono Y."/>
            <person name="Uchiyama I."/>
            <person name="Ito T."/>
            <person name="Fujiyama A."/>
            <person name="Inagaki F."/>
            <person name="Takami H."/>
        </authorList>
    </citation>
    <scope>NUCLEOTIDE SEQUENCE</scope>
    <source>
        <strain evidence="1">Expedition CK06-06</strain>
    </source>
</reference>
<comment type="caution">
    <text evidence="1">The sequence shown here is derived from an EMBL/GenBank/DDBJ whole genome shotgun (WGS) entry which is preliminary data.</text>
</comment>